<dbReference type="EMBL" id="BARV01016927">
    <property type="protein sequence ID" value="GAI31823.1"/>
    <property type="molecule type" value="Genomic_DNA"/>
</dbReference>
<proteinExistence type="predicted"/>
<reference evidence="1" key="1">
    <citation type="journal article" date="2014" name="Front. Microbiol.">
        <title>High frequency of phylogenetically diverse reductive dehalogenase-homologous genes in deep subseafloor sedimentary metagenomes.</title>
        <authorList>
            <person name="Kawai M."/>
            <person name="Futagami T."/>
            <person name="Toyoda A."/>
            <person name="Takaki Y."/>
            <person name="Nishi S."/>
            <person name="Hori S."/>
            <person name="Arai W."/>
            <person name="Tsubouchi T."/>
            <person name="Morono Y."/>
            <person name="Uchiyama I."/>
            <person name="Ito T."/>
            <person name="Fujiyama A."/>
            <person name="Inagaki F."/>
            <person name="Takami H."/>
        </authorList>
    </citation>
    <scope>NUCLEOTIDE SEQUENCE</scope>
    <source>
        <strain evidence="1">Expedition CK06-06</strain>
    </source>
</reference>
<sequence>MVIVLTIRKDLETLKREWKMSKAELIFEGDWDWQEGYLRIYREQGFYTAQYFFTLGDFGWQISVDLERVGINDLIKYLIKGRGVACEAKLSPRTVKG</sequence>
<protein>
    <submittedName>
        <fullName evidence="1">Uncharacterized protein</fullName>
    </submittedName>
</protein>
<organism evidence="1">
    <name type="scientific">marine sediment metagenome</name>
    <dbReference type="NCBI Taxonomy" id="412755"/>
    <lineage>
        <taxon>unclassified sequences</taxon>
        <taxon>metagenomes</taxon>
        <taxon>ecological metagenomes</taxon>
    </lineage>
</organism>
<gene>
    <name evidence="1" type="ORF">S06H3_28938</name>
</gene>
<accession>X1MKL0</accession>
<name>X1MKL0_9ZZZZ</name>
<dbReference type="AlphaFoldDB" id="X1MKL0"/>
<comment type="caution">
    <text evidence="1">The sequence shown here is derived from an EMBL/GenBank/DDBJ whole genome shotgun (WGS) entry which is preliminary data.</text>
</comment>
<evidence type="ECO:0000313" key="1">
    <source>
        <dbReference type="EMBL" id="GAI31823.1"/>
    </source>
</evidence>